<dbReference type="Proteomes" id="UP000199699">
    <property type="component" value="Unassembled WGS sequence"/>
</dbReference>
<keyword evidence="2" id="KW-0645">Protease</keyword>
<accession>A0A1C6RN53</accession>
<comment type="catalytic activity">
    <reaction evidence="8">
        <text>[GlcNAc-(1-&gt;4)-Mur2Ac(oyl-L-Ala-gamma-D-Glu-L-Lys-D-Ala-D-Ala)](n)-di-trans,octa-cis-undecaprenyl diphosphate + beta-D-GlcNAc-(1-&gt;4)-Mur2Ac(oyl-L-Ala-gamma-D-Glu-L-Lys-D-Ala-D-Ala)-di-trans,octa-cis-undecaprenyl diphosphate = [GlcNAc-(1-&gt;4)-Mur2Ac(oyl-L-Ala-gamma-D-Glu-L-Lys-D-Ala-D-Ala)](n+1)-di-trans,octa-cis-undecaprenyl diphosphate + di-trans,octa-cis-undecaprenyl diphosphate + H(+)</text>
        <dbReference type="Rhea" id="RHEA:23708"/>
        <dbReference type="Rhea" id="RHEA-COMP:9602"/>
        <dbReference type="Rhea" id="RHEA-COMP:9603"/>
        <dbReference type="ChEBI" id="CHEBI:15378"/>
        <dbReference type="ChEBI" id="CHEBI:58405"/>
        <dbReference type="ChEBI" id="CHEBI:60033"/>
        <dbReference type="ChEBI" id="CHEBI:78435"/>
        <dbReference type="EC" id="2.4.99.28"/>
    </reaction>
</comment>
<evidence type="ECO:0000256" key="1">
    <source>
        <dbReference type="ARBA" id="ARBA00022645"/>
    </source>
</evidence>
<dbReference type="GO" id="GO:0008658">
    <property type="term" value="F:penicillin binding"/>
    <property type="evidence" value="ECO:0007669"/>
    <property type="project" value="InterPro"/>
</dbReference>
<dbReference type="InterPro" id="IPR023346">
    <property type="entry name" value="Lysozyme-like_dom_sf"/>
</dbReference>
<dbReference type="AlphaFoldDB" id="A0A1C6RN53"/>
<evidence type="ECO:0000256" key="2">
    <source>
        <dbReference type="ARBA" id="ARBA00022670"/>
    </source>
</evidence>
<keyword evidence="5" id="KW-0378">Hydrolase</keyword>
<dbReference type="Pfam" id="PF00912">
    <property type="entry name" value="Transgly"/>
    <property type="match status" value="1"/>
</dbReference>
<evidence type="ECO:0000256" key="5">
    <source>
        <dbReference type="ARBA" id="ARBA00022801"/>
    </source>
</evidence>
<feature type="domain" description="Penicillin-binding protein transpeptidase" evidence="9">
    <location>
        <begin position="363"/>
        <end position="659"/>
    </location>
</feature>
<organism evidence="11 12">
    <name type="scientific">Micromonospora nigra</name>
    <dbReference type="NCBI Taxonomy" id="145857"/>
    <lineage>
        <taxon>Bacteria</taxon>
        <taxon>Bacillati</taxon>
        <taxon>Actinomycetota</taxon>
        <taxon>Actinomycetes</taxon>
        <taxon>Micromonosporales</taxon>
        <taxon>Micromonosporaceae</taxon>
        <taxon>Micromonospora</taxon>
    </lineage>
</organism>
<comment type="catalytic activity">
    <reaction evidence="7">
        <text>Preferential cleavage: (Ac)2-L-Lys-D-Ala-|-D-Ala. Also transpeptidation of peptidyl-alanyl moieties that are N-acyl substituents of D-alanine.</text>
        <dbReference type="EC" id="3.4.16.4"/>
    </reaction>
</comment>
<dbReference type="SUPFAM" id="SSF56601">
    <property type="entry name" value="beta-lactamase/transpeptidase-like"/>
    <property type="match status" value="1"/>
</dbReference>
<dbReference type="PANTHER" id="PTHR32282">
    <property type="entry name" value="BINDING PROTEIN TRANSPEPTIDASE, PUTATIVE-RELATED"/>
    <property type="match status" value="1"/>
</dbReference>
<gene>
    <name evidence="11" type="ORF">GA0070616_1552</name>
</gene>
<dbReference type="GO" id="GO:0009252">
    <property type="term" value="P:peptidoglycan biosynthetic process"/>
    <property type="evidence" value="ECO:0007669"/>
    <property type="project" value="TreeGrafter"/>
</dbReference>
<dbReference type="RefSeq" id="WP_091078505.1">
    <property type="nucleotide sequence ID" value="NZ_FMHT01000003.1"/>
</dbReference>
<dbReference type="OrthoDB" id="9766909at2"/>
<dbReference type="PANTHER" id="PTHR32282:SF33">
    <property type="entry name" value="PEPTIDOGLYCAN GLYCOSYLTRANSFERASE"/>
    <property type="match status" value="1"/>
</dbReference>
<dbReference type="SUPFAM" id="SSF53955">
    <property type="entry name" value="Lysozyme-like"/>
    <property type="match status" value="1"/>
</dbReference>
<dbReference type="EMBL" id="FMHT01000003">
    <property type="protein sequence ID" value="SCL18620.1"/>
    <property type="molecule type" value="Genomic_DNA"/>
</dbReference>
<dbReference type="InterPro" id="IPR001460">
    <property type="entry name" value="PCN-bd_Tpept"/>
</dbReference>
<name>A0A1C6RN53_9ACTN</name>
<dbReference type="InterPro" id="IPR001264">
    <property type="entry name" value="Glyco_trans_51"/>
</dbReference>
<evidence type="ECO:0000256" key="3">
    <source>
        <dbReference type="ARBA" id="ARBA00022676"/>
    </source>
</evidence>
<dbReference type="InterPro" id="IPR050396">
    <property type="entry name" value="Glycosyltr_51/Transpeptidase"/>
</dbReference>
<evidence type="ECO:0000313" key="11">
    <source>
        <dbReference type="EMBL" id="SCL18620.1"/>
    </source>
</evidence>
<sequence length="705" mass="75524">MTRTHLERAFTVLFAGLLAGLVLAAAALPAALVFGLGFSALAAPYSELPNTLRTPPTAQRSNLYANDGTTLITSFYQEDRVEVPLGEVAEVMRQAIVAAEDARFHEHNGVDLRGIVRAFTVNQRDGTTRQGASTLTMQYVRNVLSTDPRLTEAQRAAASEVSTARKVREIRYALALERELSKDEILARYLNIAYFGAGAYGVAAASERYFSKTPARLTLAEAALLAGLVRSPHTDDPINGDADAALQRRAYVLDRLVESGQLAPDDAARAKVEPMLLRPSETPNDCTAVPEGRNDWGFFCDWFTRWWNAQPAFGGSVDERQRTLRRGGFSIVTSLDPAVQRATAEQVRRVYPADHPHALPTAVVQPGTGRVLALAVNRVYGVAANPPGQQNHPNTVNQLVAGGGTISGYQAGSTFKLFAMLAALESGLPLRTEFDAPTRILTHFPMDVDGPANCDGYWCPRNASAGMSGPQDMWTAFGQSVNTYFAWLTERVGADRVVEMAQRLGIVLRAPGDARIASEDARNWGSFTLGVAATTPLDLAGAYAAVAAEGTWCRPTPVLAITDAAGRPVAAAEPDCRQALDADVARAAADAARCPVGDQSMYNACRGGTATRLRGQLGRPVAGKTGSSERYETETVVAFTPQLVVAAMAANPDDPRDAVGFQVQSQIVESVGEVLAFALRDSPVRDFVPPGEATAFRFTGERTGN</sequence>
<evidence type="ECO:0000259" key="10">
    <source>
        <dbReference type="Pfam" id="PF00912"/>
    </source>
</evidence>
<dbReference type="Gene3D" id="1.10.3810.10">
    <property type="entry name" value="Biosynthetic peptidoglycan transglycosylase-like"/>
    <property type="match status" value="1"/>
</dbReference>
<evidence type="ECO:0000256" key="6">
    <source>
        <dbReference type="ARBA" id="ARBA00023268"/>
    </source>
</evidence>
<dbReference type="InterPro" id="IPR036950">
    <property type="entry name" value="PBP_transglycosylase"/>
</dbReference>
<proteinExistence type="predicted"/>
<dbReference type="GO" id="GO:0008955">
    <property type="term" value="F:peptidoglycan glycosyltransferase activity"/>
    <property type="evidence" value="ECO:0007669"/>
    <property type="project" value="UniProtKB-EC"/>
</dbReference>
<dbReference type="InterPro" id="IPR012338">
    <property type="entry name" value="Beta-lactam/transpept-like"/>
</dbReference>
<dbReference type="Gene3D" id="3.40.710.10">
    <property type="entry name" value="DD-peptidase/beta-lactamase superfamily"/>
    <property type="match status" value="1"/>
</dbReference>
<keyword evidence="6" id="KW-0511">Multifunctional enzyme</keyword>
<keyword evidence="3" id="KW-0328">Glycosyltransferase</keyword>
<evidence type="ECO:0000259" key="9">
    <source>
        <dbReference type="Pfam" id="PF00905"/>
    </source>
</evidence>
<evidence type="ECO:0000256" key="7">
    <source>
        <dbReference type="ARBA" id="ARBA00034000"/>
    </source>
</evidence>
<evidence type="ECO:0000256" key="4">
    <source>
        <dbReference type="ARBA" id="ARBA00022679"/>
    </source>
</evidence>
<dbReference type="GO" id="GO:0006508">
    <property type="term" value="P:proteolysis"/>
    <property type="evidence" value="ECO:0007669"/>
    <property type="project" value="UniProtKB-KW"/>
</dbReference>
<evidence type="ECO:0000313" key="12">
    <source>
        <dbReference type="Proteomes" id="UP000199699"/>
    </source>
</evidence>
<keyword evidence="4" id="KW-0808">Transferase</keyword>
<dbReference type="GO" id="GO:0030288">
    <property type="term" value="C:outer membrane-bounded periplasmic space"/>
    <property type="evidence" value="ECO:0007669"/>
    <property type="project" value="TreeGrafter"/>
</dbReference>
<evidence type="ECO:0000256" key="8">
    <source>
        <dbReference type="ARBA" id="ARBA00049902"/>
    </source>
</evidence>
<keyword evidence="1 11" id="KW-0121">Carboxypeptidase</keyword>
<keyword evidence="12" id="KW-1185">Reference proteome</keyword>
<reference evidence="11 12" key="1">
    <citation type="submission" date="2016-06" db="EMBL/GenBank/DDBJ databases">
        <authorList>
            <person name="Kjaerup R.B."/>
            <person name="Dalgaard T.S."/>
            <person name="Juul-Madsen H.R."/>
        </authorList>
    </citation>
    <scope>NUCLEOTIDE SEQUENCE [LARGE SCALE GENOMIC DNA]</scope>
    <source>
        <strain evidence="11 12">DSM 43818</strain>
    </source>
</reference>
<dbReference type="STRING" id="145857.GA0070616_1552"/>
<dbReference type="Pfam" id="PF00905">
    <property type="entry name" value="Transpeptidase"/>
    <property type="match status" value="1"/>
</dbReference>
<feature type="domain" description="Glycosyl transferase family 51" evidence="10">
    <location>
        <begin position="71"/>
        <end position="256"/>
    </location>
</feature>
<protein>
    <submittedName>
        <fullName evidence="11">Membrane carboxypeptidase (Penicillin-binding protein)</fullName>
    </submittedName>
</protein>
<dbReference type="GO" id="GO:0009002">
    <property type="term" value="F:serine-type D-Ala-D-Ala carboxypeptidase activity"/>
    <property type="evidence" value="ECO:0007669"/>
    <property type="project" value="UniProtKB-EC"/>
</dbReference>